<comment type="catalytic activity">
    <reaction evidence="1">
        <text>ATP + protein L-histidine = ADP + protein N-phospho-L-histidine.</text>
        <dbReference type="EC" id="2.7.13.3"/>
    </reaction>
</comment>
<dbReference type="InterPro" id="IPR003594">
    <property type="entry name" value="HATPase_dom"/>
</dbReference>
<dbReference type="SUPFAM" id="SSF47384">
    <property type="entry name" value="Homodimeric domain of signal transducing histidine kinase"/>
    <property type="match status" value="1"/>
</dbReference>
<evidence type="ECO:0000256" key="6">
    <source>
        <dbReference type="ARBA" id="ARBA00023012"/>
    </source>
</evidence>
<dbReference type="Pfam" id="PF01590">
    <property type="entry name" value="GAF"/>
    <property type="match status" value="1"/>
</dbReference>
<gene>
    <name evidence="11" type="ORF">QE417_002685</name>
</gene>
<reference evidence="12" key="1">
    <citation type="submission" date="2023-07" db="EMBL/GenBank/DDBJ databases">
        <title>Functional and genomic diversity of the sorghum phyllosphere microbiome.</title>
        <authorList>
            <person name="Shade A."/>
        </authorList>
    </citation>
    <scope>NUCLEOTIDE SEQUENCE [LARGE SCALE GENOMIC DNA]</scope>
    <source>
        <strain evidence="12">SORGH_AS_0422</strain>
    </source>
</reference>
<dbReference type="SUPFAM" id="SSF55785">
    <property type="entry name" value="PYP-like sensor domain (PAS domain)"/>
    <property type="match status" value="2"/>
</dbReference>
<keyword evidence="6" id="KW-0902">Two-component regulatory system</keyword>
<evidence type="ECO:0000313" key="11">
    <source>
        <dbReference type="EMBL" id="MDT3403613.1"/>
    </source>
</evidence>
<dbReference type="InterPro" id="IPR036890">
    <property type="entry name" value="HATPase_C_sf"/>
</dbReference>
<evidence type="ECO:0000256" key="5">
    <source>
        <dbReference type="ARBA" id="ARBA00022777"/>
    </source>
</evidence>
<evidence type="ECO:0000256" key="3">
    <source>
        <dbReference type="ARBA" id="ARBA00022553"/>
    </source>
</evidence>
<keyword evidence="3" id="KW-0597">Phosphoprotein</keyword>
<keyword evidence="5 11" id="KW-0418">Kinase</keyword>
<dbReference type="InterPro" id="IPR000014">
    <property type="entry name" value="PAS"/>
</dbReference>
<comment type="caution">
    <text evidence="11">The sequence shown here is derived from an EMBL/GenBank/DDBJ whole genome shotgun (WGS) entry which is preliminary data.</text>
</comment>
<dbReference type="SMART" id="SM00388">
    <property type="entry name" value="HisKA"/>
    <property type="match status" value="1"/>
</dbReference>
<organism evidence="11 12">
    <name type="scientific">Mucilaginibacter terrae</name>
    <dbReference type="NCBI Taxonomy" id="1955052"/>
    <lineage>
        <taxon>Bacteria</taxon>
        <taxon>Pseudomonadati</taxon>
        <taxon>Bacteroidota</taxon>
        <taxon>Sphingobacteriia</taxon>
        <taxon>Sphingobacteriales</taxon>
        <taxon>Sphingobacteriaceae</taxon>
        <taxon>Mucilaginibacter</taxon>
    </lineage>
</organism>
<dbReference type="Pfam" id="PF02518">
    <property type="entry name" value="HATPase_c"/>
    <property type="match status" value="1"/>
</dbReference>
<proteinExistence type="predicted"/>
<feature type="domain" description="PAS" evidence="9">
    <location>
        <begin position="315"/>
        <end position="386"/>
    </location>
</feature>
<feature type="domain" description="PAC" evidence="10">
    <location>
        <begin position="389"/>
        <end position="443"/>
    </location>
</feature>
<evidence type="ECO:0000256" key="2">
    <source>
        <dbReference type="ARBA" id="ARBA00012438"/>
    </source>
</evidence>
<name>A0ABU3GV14_9SPHI</name>
<evidence type="ECO:0000259" key="9">
    <source>
        <dbReference type="PROSITE" id="PS50112"/>
    </source>
</evidence>
<dbReference type="Proteomes" id="UP001258315">
    <property type="component" value="Unassembled WGS sequence"/>
</dbReference>
<dbReference type="InterPro" id="IPR035965">
    <property type="entry name" value="PAS-like_dom_sf"/>
</dbReference>
<dbReference type="InterPro" id="IPR050351">
    <property type="entry name" value="BphY/WalK/GraS-like"/>
</dbReference>
<dbReference type="Pfam" id="PF08448">
    <property type="entry name" value="PAS_4"/>
    <property type="match status" value="1"/>
</dbReference>
<dbReference type="CDD" id="cd00130">
    <property type="entry name" value="PAS"/>
    <property type="match status" value="1"/>
</dbReference>
<dbReference type="PANTHER" id="PTHR45453">
    <property type="entry name" value="PHOSPHATE REGULON SENSOR PROTEIN PHOR"/>
    <property type="match status" value="1"/>
</dbReference>
<keyword evidence="7" id="KW-0472">Membrane</keyword>
<evidence type="ECO:0000259" key="10">
    <source>
        <dbReference type="PROSITE" id="PS50113"/>
    </source>
</evidence>
<dbReference type="SUPFAM" id="SSF55874">
    <property type="entry name" value="ATPase domain of HSP90 chaperone/DNA topoisomerase II/histidine kinase"/>
    <property type="match status" value="1"/>
</dbReference>
<dbReference type="SMART" id="SM00387">
    <property type="entry name" value="HATPase_c"/>
    <property type="match status" value="1"/>
</dbReference>
<dbReference type="Gene3D" id="3.30.450.40">
    <property type="match status" value="1"/>
</dbReference>
<feature type="domain" description="Histidine kinase" evidence="8">
    <location>
        <begin position="447"/>
        <end position="662"/>
    </location>
</feature>
<dbReference type="InterPro" id="IPR004358">
    <property type="entry name" value="Sig_transdc_His_kin-like_C"/>
</dbReference>
<dbReference type="EC" id="2.7.13.3" evidence="2"/>
<dbReference type="SUPFAM" id="SSF55781">
    <property type="entry name" value="GAF domain-like"/>
    <property type="match status" value="1"/>
</dbReference>
<dbReference type="InterPro" id="IPR000700">
    <property type="entry name" value="PAS-assoc_C"/>
</dbReference>
<dbReference type="Gene3D" id="3.30.565.10">
    <property type="entry name" value="Histidine kinase-like ATPase, C-terminal domain"/>
    <property type="match status" value="1"/>
</dbReference>
<keyword evidence="12" id="KW-1185">Reference proteome</keyword>
<evidence type="ECO:0000256" key="1">
    <source>
        <dbReference type="ARBA" id="ARBA00000085"/>
    </source>
</evidence>
<keyword evidence="4 11" id="KW-0808">Transferase</keyword>
<evidence type="ECO:0000256" key="4">
    <source>
        <dbReference type="ARBA" id="ARBA00022679"/>
    </source>
</evidence>
<dbReference type="InterPro" id="IPR003018">
    <property type="entry name" value="GAF"/>
</dbReference>
<dbReference type="InterPro" id="IPR036097">
    <property type="entry name" value="HisK_dim/P_sf"/>
</dbReference>
<accession>A0ABU3GV14</accession>
<evidence type="ECO:0000256" key="7">
    <source>
        <dbReference type="ARBA" id="ARBA00023136"/>
    </source>
</evidence>
<dbReference type="PANTHER" id="PTHR45453:SF1">
    <property type="entry name" value="PHOSPHATE REGULON SENSOR PROTEIN PHOR"/>
    <property type="match status" value="1"/>
</dbReference>
<dbReference type="InterPro" id="IPR013655">
    <property type="entry name" value="PAS_fold_3"/>
</dbReference>
<dbReference type="InterPro" id="IPR029016">
    <property type="entry name" value="GAF-like_dom_sf"/>
</dbReference>
<protein>
    <recommendedName>
        <fullName evidence="2">histidine kinase</fullName>
        <ecNumber evidence="2">2.7.13.3</ecNumber>
    </recommendedName>
</protein>
<dbReference type="PROSITE" id="PS50112">
    <property type="entry name" value="PAS"/>
    <property type="match status" value="1"/>
</dbReference>
<dbReference type="PRINTS" id="PR00344">
    <property type="entry name" value="BCTRLSENSOR"/>
</dbReference>
<dbReference type="PROSITE" id="PS50109">
    <property type="entry name" value="HIS_KIN"/>
    <property type="match status" value="1"/>
</dbReference>
<dbReference type="GO" id="GO:0004673">
    <property type="term" value="F:protein histidine kinase activity"/>
    <property type="evidence" value="ECO:0007669"/>
    <property type="project" value="UniProtKB-EC"/>
</dbReference>
<dbReference type="EMBL" id="JAVLVU010000001">
    <property type="protein sequence ID" value="MDT3403613.1"/>
    <property type="molecule type" value="Genomic_DNA"/>
</dbReference>
<sequence length="662" mass="73826">MPKAPLPQNEQERLAALRSYHILDTATEKDFDDLTQLASAICGTPISLISLVDKDRQWFKSRYGLKASETDRAWSFCAHAINRPDELLEVEDASADARFKDNALVTGDPHIVFYAGVPLVDEDGFALGSLCVIDRERRKLSNEQQSALKILGAQVISKLKLRKKLVELEAAGTRIQKLNTLLTAKEREAMQIIEHAPIAMALHTGEEMNIRFANKMMLAAWGKDELVFGMPFNKALPELAALDFPRTMRQVYRKGIAYEQTEEHMSYVHNGVLKDFYYNYGFTPLKLADGTVWAILNTAVDVTNIVRSRETVKLAEERMRLAVQSAELGTWYIDANTREFTSSARLKEMFGFYADEDMSYEASINQIPDEHRYTVIQAVEAAITKGEAFDIEYPIVGYRDNILRWVRATGKVYPASENGQAPFFSGTMLDITERKQDDQRKNDFIGMVSHELKSPLTSLSGFLQILQLKAGKASDSFTHSMATKSLNQVKKMTALINGFLNTSRLGTGKIQLNKQSFAIDELIAETLNDTSLIQDTHSLIYEPGGHVLIEADRDKVGNVITNLLSNAIKYSPKGGEVKISCSAQKGMATVKIKDSGLGISQADQDKLFDRFYRVQSLETNHIAGHGIGLYLCAEIIQAHGGKIGVESELGKGSAFWFELPIV</sequence>
<dbReference type="Gene3D" id="2.10.70.100">
    <property type="match status" value="1"/>
</dbReference>
<dbReference type="RefSeq" id="WP_311950740.1">
    <property type="nucleotide sequence ID" value="NZ_JAVLVU010000001.1"/>
</dbReference>
<dbReference type="CDD" id="cd00082">
    <property type="entry name" value="HisKA"/>
    <property type="match status" value="1"/>
</dbReference>
<dbReference type="NCBIfam" id="TIGR00229">
    <property type="entry name" value="sensory_box"/>
    <property type="match status" value="1"/>
</dbReference>
<dbReference type="Gene3D" id="1.10.287.130">
    <property type="match status" value="1"/>
</dbReference>
<dbReference type="InterPro" id="IPR013656">
    <property type="entry name" value="PAS_4"/>
</dbReference>
<dbReference type="InterPro" id="IPR005467">
    <property type="entry name" value="His_kinase_dom"/>
</dbReference>
<evidence type="ECO:0000313" key="12">
    <source>
        <dbReference type="Proteomes" id="UP001258315"/>
    </source>
</evidence>
<dbReference type="Gene3D" id="3.30.450.20">
    <property type="entry name" value="PAS domain"/>
    <property type="match status" value="2"/>
</dbReference>
<evidence type="ECO:0000259" key="8">
    <source>
        <dbReference type="PROSITE" id="PS50109"/>
    </source>
</evidence>
<dbReference type="InterPro" id="IPR003661">
    <property type="entry name" value="HisK_dim/P_dom"/>
</dbReference>
<dbReference type="Pfam" id="PF08447">
    <property type="entry name" value="PAS_3"/>
    <property type="match status" value="1"/>
</dbReference>
<dbReference type="Pfam" id="PF00512">
    <property type="entry name" value="HisKA"/>
    <property type="match status" value="1"/>
</dbReference>
<dbReference type="PROSITE" id="PS50113">
    <property type="entry name" value="PAC"/>
    <property type="match status" value="1"/>
</dbReference>